<accession>A0A1E3GZR2</accession>
<evidence type="ECO:0008006" key="3">
    <source>
        <dbReference type="Google" id="ProtNLM"/>
    </source>
</evidence>
<organism evidence="1 2">
    <name type="scientific">Methylobrevis pamukkalensis</name>
    <dbReference type="NCBI Taxonomy" id="1439726"/>
    <lineage>
        <taxon>Bacteria</taxon>
        <taxon>Pseudomonadati</taxon>
        <taxon>Pseudomonadota</taxon>
        <taxon>Alphaproteobacteria</taxon>
        <taxon>Hyphomicrobiales</taxon>
        <taxon>Pleomorphomonadaceae</taxon>
        <taxon>Methylobrevis</taxon>
    </lineage>
</organism>
<dbReference type="EMBL" id="MCRJ01000085">
    <property type="protein sequence ID" value="ODN69553.1"/>
    <property type="molecule type" value="Genomic_DNA"/>
</dbReference>
<proteinExistence type="predicted"/>
<protein>
    <recommendedName>
        <fullName evidence="3">Phage tail assembly chaperone</fullName>
    </recommendedName>
</protein>
<comment type="caution">
    <text evidence="1">The sequence shown here is derived from an EMBL/GenBank/DDBJ whole genome shotgun (WGS) entry which is preliminary data.</text>
</comment>
<gene>
    <name evidence="1" type="ORF">A6302_03147</name>
</gene>
<sequence>MASAILMKAAAEFDGRRQGYIDVPEWGEPDKPLRIWFRAPSMREHRELVKKQIDKDISVNADAVFRFARTGEGADAPRMFTDLDDLKVLMNDVDPAIVLRIGTKIMKMSEVAKEETTGN</sequence>
<dbReference type="Proteomes" id="UP000094622">
    <property type="component" value="Unassembled WGS sequence"/>
</dbReference>
<dbReference type="AlphaFoldDB" id="A0A1E3GZR2"/>
<name>A0A1E3GZR2_9HYPH</name>
<keyword evidence="2" id="KW-1185">Reference proteome</keyword>
<reference evidence="1 2" key="1">
    <citation type="submission" date="2016-07" db="EMBL/GenBank/DDBJ databases">
        <title>Draft Genome Sequence of Methylobrevis pamukkalensis PK2.</title>
        <authorList>
            <person name="Vasilenko O.V."/>
            <person name="Doronina N.V."/>
            <person name="Shmareva M.N."/>
            <person name="Tarlachkov S.V."/>
            <person name="Mustakhimov I."/>
            <person name="Trotsenko Y.A."/>
        </authorList>
    </citation>
    <scope>NUCLEOTIDE SEQUENCE [LARGE SCALE GENOMIC DNA]</scope>
    <source>
        <strain evidence="1 2">PK2</strain>
    </source>
</reference>
<evidence type="ECO:0000313" key="2">
    <source>
        <dbReference type="Proteomes" id="UP000094622"/>
    </source>
</evidence>
<evidence type="ECO:0000313" key="1">
    <source>
        <dbReference type="EMBL" id="ODN69553.1"/>
    </source>
</evidence>